<evidence type="ECO:0000313" key="1">
    <source>
        <dbReference type="EMBL" id="MFC5714408.1"/>
    </source>
</evidence>
<dbReference type="Proteomes" id="UP001596142">
    <property type="component" value="Unassembled WGS sequence"/>
</dbReference>
<evidence type="ECO:0000313" key="2">
    <source>
        <dbReference type="Proteomes" id="UP001596142"/>
    </source>
</evidence>
<organism evidence="1 2">
    <name type="scientific">Thalassorhabdus alkalitolerans</name>
    <dbReference type="NCBI Taxonomy" id="2282697"/>
    <lineage>
        <taxon>Bacteria</taxon>
        <taxon>Bacillati</taxon>
        <taxon>Bacillota</taxon>
        <taxon>Bacilli</taxon>
        <taxon>Bacillales</taxon>
        <taxon>Bacillaceae</taxon>
        <taxon>Thalassorhabdus</taxon>
    </lineage>
</organism>
<dbReference type="RefSeq" id="WP_385943103.1">
    <property type="nucleotide sequence ID" value="NZ_JBHSOZ010000016.1"/>
</dbReference>
<sequence>MKNIHGIPHHFNNEDVKRMVEEGFFTLEDAEPFTKEDIEELKAAGTHVFVLFETPTLI</sequence>
<dbReference type="EMBL" id="JBHSOZ010000016">
    <property type="protein sequence ID" value="MFC5714408.1"/>
    <property type="molecule type" value="Genomic_DNA"/>
</dbReference>
<proteinExistence type="predicted"/>
<accession>A0ABW0YPH7</accession>
<name>A0ABW0YPH7_9BACI</name>
<gene>
    <name evidence="1" type="ORF">ACFPU1_16805</name>
</gene>
<reference evidence="2" key="1">
    <citation type="journal article" date="2019" name="Int. J. Syst. Evol. Microbiol.">
        <title>The Global Catalogue of Microorganisms (GCM) 10K type strain sequencing project: providing services to taxonomists for standard genome sequencing and annotation.</title>
        <authorList>
            <consortium name="The Broad Institute Genomics Platform"/>
            <consortium name="The Broad Institute Genome Sequencing Center for Infectious Disease"/>
            <person name="Wu L."/>
            <person name="Ma J."/>
        </authorList>
    </citation>
    <scope>NUCLEOTIDE SEQUENCE [LARGE SCALE GENOMIC DNA]</scope>
    <source>
        <strain evidence="2">CECT 7184</strain>
    </source>
</reference>
<protein>
    <submittedName>
        <fullName evidence="1">Uncharacterized protein</fullName>
    </submittedName>
</protein>
<keyword evidence="2" id="KW-1185">Reference proteome</keyword>
<comment type="caution">
    <text evidence="1">The sequence shown here is derived from an EMBL/GenBank/DDBJ whole genome shotgun (WGS) entry which is preliminary data.</text>
</comment>